<accession>A0A922HPP7</accession>
<name>A0A922HPP7_DERFA</name>
<evidence type="ECO:0000313" key="1">
    <source>
        <dbReference type="EMBL" id="KAH9501675.1"/>
    </source>
</evidence>
<evidence type="ECO:0000313" key="2">
    <source>
        <dbReference type="Proteomes" id="UP000790347"/>
    </source>
</evidence>
<organism evidence="1 2">
    <name type="scientific">Dermatophagoides farinae</name>
    <name type="common">American house dust mite</name>
    <dbReference type="NCBI Taxonomy" id="6954"/>
    <lineage>
        <taxon>Eukaryota</taxon>
        <taxon>Metazoa</taxon>
        <taxon>Ecdysozoa</taxon>
        <taxon>Arthropoda</taxon>
        <taxon>Chelicerata</taxon>
        <taxon>Arachnida</taxon>
        <taxon>Acari</taxon>
        <taxon>Acariformes</taxon>
        <taxon>Sarcoptiformes</taxon>
        <taxon>Astigmata</taxon>
        <taxon>Psoroptidia</taxon>
        <taxon>Analgoidea</taxon>
        <taxon>Pyroglyphidae</taxon>
        <taxon>Dermatophagoidinae</taxon>
        <taxon>Dermatophagoides</taxon>
    </lineage>
</organism>
<sequence length="60" mass="7343">MHSTYTENKVGDFLSQIIIIIHNLLYHLNKDGYFSNQRMNLRYGLLFHHLLIHYGFYYHE</sequence>
<reference evidence="1" key="2">
    <citation type="journal article" date="2022" name="Res Sq">
        <title>Comparative Genomics Reveals Insights into the Divergent Evolution of Astigmatic Mites and Household Pest Adaptations.</title>
        <authorList>
            <person name="Xiong Q."/>
            <person name="Wan A.T.-Y."/>
            <person name="Liu X.-Y."/>
            <person name="Fung C.S.-H."/>
            <person name="Xiao X."/>
            <person name="Malainual N."/>
            <person name="Hou J."/>
            <person name="Wang L."/>
            <person name="Wang M."/>
            <person name="Yang K."/>
            <person name="Cui Y."/>
            <person name="Leung E."/>
            <person name="Nong W."/>
            <person name="Shin S.-K."/>
            <person name="Au S."/>
            <person name="Jeong K.Y."/>
            <person name="Chew F.T."/>
            <person name="Hui J."/>
            <person name="Leung T.F."/>
            <person name="Tungtrongchitr A."/>
            <person name="Zhong N."/>
            <person name="Liu Z."/>
            <person name="Tsui S."/>
        </authorList>
    </citation>
    <scope>NUCLEOTIDE SEQUENCE</scope>
    <source>
        <strain evidence="1">Derf</strain>
        <tissue evidence="1">Whole organism</tissue>
    </source>
</reference>
<gene>
    <name evidence="1" type="ORF">DERF_012504</name>
</gene>
<keyword evidence="2" id="KW-1185">Reference proteome</keyword>
<comment type="caution">
    <text evidence="1">The sequence shown here is derived from an EMBL/GenBank/DDBJ whole genome shotgun (WGS) entry which is preliminary data.</text>
</comment>
<proteinExistence type="predicted"/>
<protein>
    <submittedName>
        <fullName evidence="1">Uncharacterized protein</fullName>
    </submittedName>
</protein>
<reference evidence="1" key="1">
    <citation type="submission" date="2013-05" db="EMBL/GenBank/DDBJ databases">
        <authorList>
            <person name="Yim A.K.Y."/>
            <person name="Chan T.F."/>
            <person name="Ji K.M."/>
            <person name="Liu X.Y."/>
            <person name="Zhou J.W."/>
            <person name="Li R.Q."/>
            <person name="Yang K.Y."/>
            <person name="Li J."/>
            <person name="Li M."/>
            <person name="Law P.T.W."/>
            <person name="Wu Y.L."/>
            <person name="Cai Z.L."/>
            <person name="Qin H."/>
            <person name="Bao Y."/>
            <person name="Leung R.K.K."/>
            <person name="Ng P.K.S."/>
            <person name="Zou J."/>
            <person name="Zhong X.J."/>
            <person name="Ran P.X."/>
            <person name="Zhong N.S."/>
            <person name="Liu Z.G."/>
            <person name="Tsui S.K.W."/>
        </authorList>
    </citation>
    <scope>NUCLEOTIDE SEQUENCE</scope>
    <source>
        <strain evidence="1">Derf</strain>
        <tissue evidence="1">Whole organism</tissue>
    </source>
</reference>
<dbReference type="Proteomes" id="UP000790347">
    <property type="component" value="Unassembled WGS sequence"/>
</dbReference>
<dbReference type="AlphaFoldDB" id="A0A922HPP7"/>
<dbReference type="EMBL" id="ASGP02000006">
    <property type="protein sequence ID" value="KAH9501675.1"/>
    <property type="molecule type" value="Genomic_DNA"/>
</dbReference>